<dbReference type="PANTHER" id="PTHR10442">
    <property type="entry name" value="40S RIBOSOMAL PROTEIN S21"/>
    <property type="match status" value="1"/>
</dbReference>
<evidence type="ECO:0000256" key="4">
    <source>
        <dbReference type="ARBA" id="ARBA00011542"/>
    </source>
</evidence>
<evidence type="ECO:0000256" key="8">
    <source>
        <dbReference type="ARBA" id="ARBA00035451"/>
    </source>
</evidence>
<comment type="similarity">
    <text evidence="3">Belongs to the eukaryotic ribosomal protein eS21 family.</text>
</comment>
<accession>A0A8C8ZJT7</accession>
<evidence type="ECO:0000256" key="5">
    <source>
        <dbReference type="ARBA" id="ARBA00022980"/>
    </source>
</evidence>
<evidence type="ECO:0000256" key="7">
    <source>
        <dbReference type="ARBA" id="ARBA00035150"/>
    </source>
</evidence>
<dbReference type="GO" id="GO:0006412">
    <property type="term" value="P:translation"/>
    <property type="evidence" value="ECO:0007669"/>
    <property type="project" value="InterPro"/>
</dbReference>
<dbReference type="GO" id="GO:0022626">
    <property type="term" value="C:cytosolic ribosome"/>
    <property type="evidence" value="ECO:0007669"/>
    <property type="project" value="UniProtKB-ARBA"/>
</dbReference>
<dbReference type="GO" id="GO:0005791">
    <property type="term" value="C:rough endoplasmic reticulum"/>
    <property type="evidence" value="ECO:0007669"/>
    <property type="project" value="UniProtKB-SubCell"/>
</dbReference>
<dbReference type="Ensembl" id="ENSPSMT00000019139.1">
    <property type="protein sequence ID" value="ENSPSMP00000016466.1"/>
    <property type="gene ID" value="ENSPSMG00000011748.1"/>
</dbReference>
<evidence type="ECO:0000256" key="6">
    <source>
        <dbReference type="ARBA" id="ARBA00023274"/>
    </source>
</evidence>
<organism evidence="10 11">
    <name type="scientific">Prolemur simus</name>
    <name type="common">Greater bamboo lemur</name>
    <name type="synonym">Hapalemur simus</name>
    <dbReference type="NCBI Taxonomy" id="1328070"/>
    <lineage>
        <taxon>Eukaryota</taxon>
        <taxon>Metazoa</taxon>
        <taxon>Chordata</taxon>
        <taxon>Craniata</taxon>
        <taxon>Vertebrata</taxon>
        <taxon>Euteleostomi</taxon>
        <taxon>Mammalia</taxon>
        <taxon>Eutheria</taxon>
        <taxon>Euarchontoglires</taxon>
        <taxon>Primates</taxon>
        <taxon>Strepsirrhini</taxon>
        <taxon>Lemuriformes</taxon>
        <taxon>Lemuridae</taxon>
        <taxon>Prolemur</taxon>
    </lineage>
</organism>
<evidence type="ECO:0000256" key="2">
    <source>
        <dbReference type="ARBA" id="ARBA00004514"/>
    </source>
</evidence>
<dbReference type="FunFam" id="3.30.1230.20:FF:000001">
    <property type="entry name" value="40S ribosomal protein S21"/>
    <property type="match status" value="1"/>
</dbReference>
<protein>
    <recommendedName>
        <fullName evidence="7">Small ribosomal subunit protein eS21</fullName>
    </recommendedName>
    <alternativeName>
        <fullName evidence="8">40S ribosomal protein S21</fullName>
    </alternativeName>
</protein>
<dbReference type="InterPro" id="IPR001931">
    <property type="entry name" value="Ribosomal_eS21"/>
</dbReference>
<name>A0A8C8ZJT7_PROSS</name>
<evidence type="ECO:0000256" key="9">
    <source>
        <dbReference type="ARBA" id="ARBA00045746"/>
    </source>
</evidence>
<reference evidence="10" key="1">
    <citation type="submission" date="2025-08" db="UniProtKB">
        <authorList>
            <consortium name="Ensembl"/>
        </authorList>
    </citation>
    <scope>IDENTIFICATION</scope>
</reference>
<keyword evidence="6" id="KW-0687">Ribonucleoprotein</keyword>
<dbReference type="Gene3D" id="3.30.1230.20">
    <property type="match status" value="1"/>
</dbReference>
<keyword evidence="11" id="KW-1185">Reference proteome</keyword>
<reference evidence="10" key="2">
    <citation type="submission" date="2025-09" db="UniProtKB">
        <authorList>
            <consortium name="Ensembl"/>
        </authorList>
    </citation>
    <scope>IDENTIFICATION</scope>
</reference>
<dbReference type="GeneTree" id="ENSGT00390000017515"/>
<evidence type="ECO:0000313" key="11">
    <source>
        <dbReference type="Proteomes" id="UP000694414"/>
    </source>
</evidence>
<dbReference type="Pfam" id="PF01249">
    <property type="entry name" value="Ribosomal_S21e"/>
    <property type="match status" value="1"/>
</dbReference>
<dbReference type="AlphaFoldDB" id="A0A8C8ZJT7"/>
<dbReference type="GO" id="GO:0003735">
    <property type="term" value="F:structural constituent of ribosome"/>
    <property type="evidence" value="ECO:0007669"/>
    <property type="project" value="InterPro"/>
</dbReference>
<evidence type="ECO:0000313" key="10">
    <source>
        <dbReference type="Ensembl" id="ENSPSMP00000016466.1"/>
    </source>
</evidence>
<evidence type="ECO:0000256" key="3">
    <source>
        <dbReference type="ARBA" id="ARBA00010228"/>
    </source>
</evidence>
<evidence type="ECO:0000256" key="1">
    <source>
        <dbReference type="ARBA" id="ARBA00004427"/>
    </source>
</evidence>
<dbReference type="Proteomes" id="UP000694414">
    <property type="component" value="Unplaced"/>
</dbReference>
<comment type="subcellular location">
    <subcellularLocation>
        <location evidence="2">Cytoplasm</location>
        <location evidence="2">Cytosol</location>
    </subcellularLocation>
    <subcellularLocation>
        <location evidence="1">Rough endoplasmic reticulum</location>
    </subcellularLocation>
</comment>
<dbReference type="InterPro" id="IPR038579">
    <property type="entry name" value="Ribosomal_eS21_sf"/>
</dbReference>
<keyword evidence="5" id="KW-0689">Ribosomal protein</keyword>
<proteinExistence type="inferred from homology"/>
<sequence length="86" mass="9745">MWSRQADASKLVYLYVPWNCFASNRIINAKGHVSIQMSMAEVDKVMGRVNGQFKTYTIYGAIHRMSESDDSILQLAKVQGIVSKNF</sequence>
<dbReference type="GO" id="GO:1990904">
    <property type="term" value="C:ribonucleoprotein complex"/>
    <property type="evidence" value="ECO:0007669"/>
    <property type="project" value="UniProtKB-KW"/>
</dbReference>
<comment type="function">
    <text evidence="9">Component of the small ribosomal subunit. The ribosome is a large ribonucleoprotein complex responsible for the synthesis of proteins in the cell.</text>
</comment>
<comment type="subunit">
    <text evidence="4">Component of the 40S small ribosomal subunit.</text>
</comment>